<evidence type="ECO:0000313" key="2">
    <source>
        <dbReference type="EMBL" id="KIX91568.1"/>
    </source>
</evidence>
<organism evidence="3 5">
    <name type="scientific">Staphylococcus microti</name>
    <dbReference type="NCBI Taxonomy" id="569857"/>
    <lineage>
        <taxon>Bacteria</taxon>
        <taxon>Bacillati</taxon>
        <taxon>Bacillota</taxon>
        <taxon>Bacilli</taxon>
        <taxon>Bacillales</taxon>
        <taxon>Staphylococcaceae</taxon>
        <taxon>Staphylococcus</taxon>
    </lineage>
</organism>
<evidence type="ECO:0000313" key="3">
    <source>
        <dbReference type="EMBL" id="SUM57555.1"/>
    </source>
</evidence>
<reference evidence="3 5" key="2">
    <citation type="submission" date="2018-06" db="EMBL/GenBank/DDBJ databases">
        <authorList>
            <consortium name="Pathogen Informatics"/>
            <person name="Doyle S."/>
        </authorList>
    </citation>
    <scope>NUCLEOTIDE SEQUENCE [LARGE SCALE GENOMIC DNA]</scope>
    <source>
        <strain evidence="3 5">NCTC13832</strain>
    </source>
</reference>
<reference evidence="2 4" key="1">
    <citation type="submission" date="2015-01" db="EMBL/GenBank/DDBJ databases">
        <authorList>
            <person name="Guo J."/>
        </authorList>
    </citation>
    <scope>NUCLEOTIDE SEQUENCE [LARGE SCALE GENOMIC DNA]</scope>
    <source>
        <strain evidence="2 4">DSM 22147</strain>
    </source>
</reference>
<accession>A0A0D6XUQ1</accession>
<gene>
    <name evidence="3" type="ORF">NCTC13832_01238</name>
    <name evidence="2" type="ORF">TP70_01905</name>
</gene>
<dbReference type="OrthoDB" id="2414285at2"/>
<feature type="transmembrane region" description="Helical" evidence="1">
    <location>
        <begin position="7"/>
        <end position="29"/>
    </location>
</feature>
<dbReference type="RefSeq" id="WP_044358933.1">
    <property type="nucleotide sequence ID" value="NZ_JXWY01000009.1"/>
</dbReference>
<keyword evidence="1" id="KW-1133">Transmembrane helix</keyword>
<keyword evidence="1" id="KW-0472">Membrane</keyword>
<dbReference type="Proteomes" id="UP000254100">
    <property type="component" value="Unassembled WGS sequence"/>
</dbReference>
<name>A0A0D6XUQ1_9STAP</name>
<keyword evidence="1" id="KW-0812">Transmembrane</keyword>
<sequence length="76" mass="9060">MSAFQKIIFALIAIVAFVGLIMNLDTFLLSITNTIITMLVVVGVIYALYFFFFLTEDQRKYKKAVWKNKWKYRRRK</sequence>
<dbReference type="AlphaFoldDB" id="A0A0D6XUQ1"/>
<feature type="transmembrane region" description="Helical" evidence="1">
    <location>
        <begin position="35"/>
        <end position="54"/>
    </location>
</feature>
<dbReference type="InterPro" id="IPR048110">
    <property type="entry name" value="SA1362/YqhP-like"/>
</dbReference>
<dbReference type="EMBL" id="JXWY01000009">
    <property type="protein sequence ID" value="KIX91568.1"/>
    <property type="molecule type" value="Genomic_DNA"/>
</dbReference>
<dbReference type="Proteomes" id="UP000032366">
    <property type="component" value="Unassembled WGS sequence"/>
</dbReference>
<evidence type="ECO:0000313" key="5">
    <source>
        <dbReference type="Proteomes" id="UP000254100"/>
    </source>
</evidence>
<dbReference type="STRING" id="569857.TP70_01905"/>
<protein>
    <submittedName>
        <fullName evidence="3">Exported protein</fullName>
    </submittedName>
    <submittedName>
        <fullName evidence="2">Membrane protein</fullName>
    </submittedName>
</protein>
<evidence type="ECO:0000313" key="4">
    <source>
        <dbReference type="Proteomes" id="UP000032366"/>
    </source>
</evidence>
<keyword evidence="4" id="KW-1185">Reference proteome</keyword>
<evidence type="ECO:0000256" key="1">
    <source>
        <dbReference type="SAM" id="Phobius"/>
    </source>
</evidence>
<proteinExistence type="predicted"/>
<dbReference type="EMBL" id="UHDT01000001">
    <property type="protein sequence ID" value="SUM57555.1"/>
    <property type="molecule type" value="Genomic_DNA"/>
</dbReference>
<dbReference type="NCBIfam" id="NF041554">
    <property type="entry name" value="SA1362_fam"/>
    <property type="match status" value="1"/>
</dbReference>